<keyword evidence="5 9" id="KW-0732">Signal</keyword>
<dbReference type="Gene3D" id="3.80.10.10">
    <property type="entry name" value="Ribonuclease Inhibitor"/>
    <property type="match status" value="1"/>
</dbReference>
<keyword evidence="1" id="KW-0433">Leucine-rich repeat</keyword>
<dbReference type="Bgee" id="ENSXETG00000025621">
    <property type="expression patterns" value="Expressed in mesonephros and 4 other cell types or tissues"/>
</dbReference>
<protein>
    <submittedName>
        <fullName evidence="7">Leucine rich repeat containing 19</fullName>
    </submittedName>
    <submittedName>
        <fullName evidence="6">Novel protein containing leucine rich repeat domain</fullName>
    </submittedName>
    <submittedName>
        <fullName evidence="10">Type III endosome membrane protein TEMP isoform X1</fullName>
    </submittedName>
    <submittedName>
        <fullName evidence="9">Type III endosome membrane protein TEMP precursor</fullName>
    </submittedName>
</protein>
<dbReference type="OMA" id="HPLQQWL"/>
<dbReference type="KEGG" id="xtr:733817"/>
<evidence type="ECO:0000313" key="8">
    <source>
        <dbReference type="Proteomes" id="UP000008143"/>
    </source>
</evidence>
<dbReference type="InterPro" id="IPR001611">
    <property type="entry name" value="Leu-rich_rpt"/>
</dbReference>
<evidence type="ECO:0000313" key="6">
    <source>
        <dbReference type="EMBL" id="CAJ83366.1"/>
    </source>
</evidence>
<evidence type="ECO:0000256" key="4">
    <source>
        <dbReference type="SAM" id="Phobius"/>
    </source>
</evidence>
<dbReference type="Xenbase" id="XB-GENE-941064">
    <property type="gene designation" value="lrrc19l"/>
</dbReference>
<dbReference type="RefSeq" id="NP_001039045.1">
    <property type="nucleotide sequence ID" value="NM_001045580.1"/>
</dbReference>
<organism evidence="6">
    <name type="scientific">Xenopus tropicalis</name>
    <name type="common">Western clawed frog</name>
    <name type="synonym">Silurana tropicalis</name>
    <dbReference type="NCBI Taxonomy" id="8364"/>
    <lineage>
        <taxon>Eukaryota</taxon>
        <taxon>Metazoa</taxon>
        <taxon>Chordata</taxon>
        <taxon>Craniata</taxon>
        <taxon>Vertebrata</taxon>
        <taxon>Euteleostomi</taxon>
        <taxon>Amphibia</taxon>
        <taxon>Batrachia</taxon>
        <taxon>Anura</taxon>
        <taxon>Pipoidea</taxon>
        <taxon>Pipidae</taxon>
        <taxon>Xenopodinae</taxon>
        <taxon>Xenopus</taxon>
        <taxon>Silurana</taxon>
    </lineage>
</organism>
<evidence type="ECO:0000256" key="5">
    <source>
        <dbReference type="SAM" id="SignalP"/>
    </source>
</evidence>
<dbReference type="RefSeq" id="XP_031756016.1">
    <property type="nucleotide sequence ID" value="XM_031900156.1"/>
</dbReference>
<evidence type="ECO:0000313" key="10">
    <source>
        <dbReference type="RefSeq" id="XP_031756016.1"/>
    </source>
</evidence>
<sequence>MGKNTVVYLVFFLTPLTASPCVQRSQDKIDCRNKGLQQIPTSLPEGIQYLDLSNNSIHVSQSLPKSLSELRFLNLSHNPLKVLPSGAFQNLPHLQILDMSSSSIVSLDPHVFKGLSSLKTLILSNNSFRTFSLADLPILTLLDMRGTLLISHGFQQSKRHWLSQLLTDNGFCECTSEKTHQDPDQYGLFCSCPRHLNEEKMLSGPRANIRFAREVTNNTSLNLTSPAPDTAKSNGRSWPYLVGFIVIAICLSLIIALAAKCNVFHRYLRSYRHRPLPENDWINQSQTELPGVPLPPNEDEDGFIEDNYIQPEDHHEEEDDNIERIYDI</sequence>
<dbReference type="PROSITE" id="PS51450">
    <property type="entry name" value="LRR"/>
    <property type="match status" value="1"/>
</dbReference>
<evidence type="ECO:0000256" key="3">
    <source>
        <dbReference type="SAM" id="MobiDB-lite"/>
    </source>
</evidence>
<evidence type="ECO:0000256" key="1">
    <source>
        <dbReference type="ARBA" id="ARBA00022614"/>
    </source>
</evidence>
<keyword evidence="4" id="KW-0812">Transmembrane</keyword>
<reference evidence="7" key="3">
    <citation type="submission" date="2011-06" db="UniProtKB">
        <authorList>
            <consortium name="Ensembl"/>
        </authorList>
    </citation>
    <scope>IDENTIFICATION</scope>
</reference>
<dbReference type="AlphaFoldDB" id="Q28E90"/>
<feature type="signal peptide" evidence="5">
    <location>
        <begin position="1"/>
        <end position="18"/>
    </location>
</feature>
<keyword evidence="4" id="KW-1133">Transmembrane helix</keyword>
<proteinExistence type="evidence at transcript level"/>
<dbReference type="Pfam" id="PF00560">
    <property type="entry name" value="LRR_1"/>
    <property type="match status" value="1"/>
</dbReference>
<reference evidence="6" key="1">
    <citation type="submission" date="2006-10" db="EMBL/GenBank/DDBJ databases">
        <authorList>
            <person name="Amaya E."/>
            <person name="Ashurst J.L."/>
            <person name="Bonfield J.K."/>
            <person name="Croning M.D.R."/>
            <person name="Chen C-K."/>
            <person name="Davies R.M."/>
            <person name="Francis M.D."/>
            <person name="Garrett N."/>
            <person name="Gilchrist M.J."/>
            <person name="Grafham D.V."/>
            <person name="McLaren S.R."/>
            <person name="Papalopulu N."/>
            <person name="Rogers J."/>
            <person name="Smith J.C."/>
            <person name="Taylor R.G."/>
            <person name="Voigt J."/>
            <person name="Zorn A.M."/>
        </authorList>
    </citation>
    <scope>NUCLEOTIDE SEQUENCE</scope>
</reference>
<evidence type="ECO:0000256" key="2">
    <source>
        <dbReference type="ARBA" id="ARBA00022737"/>
    </source>
</evidence>
<name>Q28E90_XENTR</name>
<dbReference type="GeneTree" id="ENSGT00510000048988"/>
<evidence type="ECO:0000313" key="9">
    <source>
        <dbReference type="RefSeq" id="NP_001039045.1"/>
    </source>
</evidence>
<dbReference type="OrthoDB" id="676979at2759"/>
<dbReference type="Pfam" id="PF15176">
    <property type="entry name" value="LRR19-TM"/>
    <property type="match status" value="1"/>
</dbReference>
<dbReference type="SUPFAM" id="SSF52058">
    <property type="entry name" value="L domain-like"/>
    <property type="match status" value="1"/>
</dbReference>
<evidence type="ECO:0000313" key="7">
    <source>
        <dbReference type="Ensembl" id="ENSXETP00000054502"/>
    </source>
</evidence>
<dbReference type="PANTHER" id="PTHR31450">
    <property type="entry name" value="LEUCINE-RICH REPEAT-CONTAINING PROTEIN 19 LRRC19 FAMILY MEMBER"/>
    <property type="match status" value="1"/>
</dbReference>
<evidence type="ECO:0000313" key="11">
    <source>
        <dbReference type="Xenbase" id="XB-GENE-941064"/>
    </source>
</evidence>
<dbReference type="CTD" id="733817"/>
<reference evidence="7" key="2">
    <citation type="journal article" date="2010" name="Science">
        <title>The genome of the Western clawed frog Xenopus tropicalis.</title>
        <authorList>
            <person name="Hellsten U."/>
            <person name="Harland R.M."/>
            <person name="Gilchrist M.J."/>
            <person name="Hendrix D."/>
            <person name="Jurka J."/>
            <person name="Kapitonov V."/>
            <person name="Ovcharenko I."/>
            <person name="Putnam N.H."/>
            <person name="Shu S."/>
            <person name="Taher L."/>
            <person name="Blitz I.L."/>
            <person name="Blumberg B."/>
            <person name="Dichmann D.S."/>
            <person name="Dubchak I."/>
            <person name="Amaya E."/>
            <person name="Detter J.C."/>
            <person name="Fletcher R."/>
            <person name="Gerhard D.S."/>
            <person name="Goodstein D."/>
            <person name="Graves T."/>
            <person name="Grigoriev I.V."/>
            <person name="Grimwood J."/>
            <person name="Kawashima T."/>
            <person name="Lindquist E."/>
            <person name="Lucas S.M."/>
            <person name="Mead P.E."/>
            <person name="Mitros T."/>
            <person name="Ogino H."/>
            <person name="Ohta Y."/>
            <person name="Poliakov A.V."/>
            <person name="Pollet N."/>
            <person name="Robert J."/>
            <person name="Salamov A."/>
            <person name="Sater A.K."/>
            <person name="Schmutz J."/>
            <person name="Terry A."/>
            <person name="Vize P.D."/>
            <person name="Warren W.C."/>
            <person name="Wells D."/>
            <person name="Wills A."/>
            <person name="Wilson R.K."/>
            <person name="Zimmerman L.B."/>
            <person name="Zorn A.M."/>
            <person name="Grainger R."/>
            <person name="Grammer T."/>
            <person name="Khokha M.K."/>
            <person name="Richardson P.M."/>
            <person name="Rokhsar D.S."/>
        </authorList>
    </citation>
    <scope>NUCLEOTIDE SEQUENCE [LARGE SCALE GENOMIC DNA]</scope>
    <source>
        <strain evidence="7">Nigerian</strain>
    </source>
</reference>
<keyword evidence="2" id="KW-0677">Repeat</keyword>
<dbReference type="PANTHER" id="PTHR31450:SF3">
    <property type="entry name" value="TYPE III ENDOSOME MEMBRANE PROTEIN TEMP"/>
    <property type="match status" value="1"/>
</dbReference>
<dbReference type="SMART" id="SM00369">
    <property type="entry name" value="LRR_TYP"/>
    <property type="match status" value="3"/>
</dbReference>
<dbReference type="GeneID" id="733817"/>
<dbReference type="HOGENOM" id="CLU_063696_1_0_1"/>
<dbReference type="InterPro" id="IPR003591">
    <property type="entry name" value="Leu-rich_rpt_typical-subtyp"/>
</dbReference>
<dbReference type="EMBL" id="CR848392">
    <property type="protein sequence ID" value="CAJ83366.1"/>
    <property type="molecule type" value="mRNA"/>
</dbReference>
<dbReference type="Ensembl" id="ENSXETT00000054502">
    <property type="protein sequence ID" value="ENSXETP00000054502"/>
    <property type="gene ID" value="ENSXETG00000025621"/>
</dbReference>
<keyword evidence="8" id="KW-1185">Reference proteome</keyword>
<dbReference type="Proteomes" id="UP000008143">
    <property type="component" value="Chromosome 4"/>
</dbReference>
<feature type="transmembrane region" description="Helical" evidence="4">
    <location>
        <begin position="238"/>
        <end position="259"/>
    </location>
</feature>
<accession>F6WX01</accession>
<gene>
    <name evidence="11" type="primary">lrrc19l</name>
    <name evidence="7 9 10" type="synonym">lrrc19</name>
    <name evidence="6" type="ORF">TNeu020k16.1-001</name>
</gene>
<feature type="chain" id="PRO_5033206313" evidence="5 9">
    <location>
        <begin position="19"/>
        <end position="328"/>
    </location>
</feature>
<dbReference type="Pfam" id="PF13855">
    <property type="entry name" value="LRR_8"/>
    <property type="match status" value="1"/>
</dbReference>
<reference evidence="9 10" key="4">
    <citation type="submission" date="2025-04" db="UniProtKB">
        <authorList>
            <consortium name="RefSeq"/>
        </authorList>
    </citation>
    <scope>IDENTIFICATION</scope>
    <source>
        <strain evidence="10">Nigerian</strain>
        <tissue evidence="10">Liver and blood</tissue>
    </source>
</reference>
<keyword evidence="4" id="KW-0472">Membrane</keyword>
<dbReference type="eggNOG" id="KOG4237">
    <property type="taxonomic scope" value="Eukaryota"/>
</dbReference>
<accession>Q28E90</accession>
<feature type="region of interest" description="Disordered" evidence="3">
    <location>
        <begin position="291"/>
        <end position="322"/>
    </location>
</feature>
<dbReference type="AGR" id="Xenbase:XB-GENE-941064"/>
<dbReference type="InterPro" id="IPR032675">
    <property type="entry name" value="LRR_dom_sf"/>
</dbReference>